<comment type="similarity">
    <text evidence="1">Belongs to the zinc-containing alcohol dehydrogenase family.</text>
</comment>
<evidence type="ECO:0000313" key="4">
    <source>
        <dbReference type="EMBL" id="KEF54582.1"/>
    </source>
</evidence>
<sequence>MNKCIFVDAKGELSVRDNIAQHQPLGGQALVKVEYSGINPADIAHARLLGFGDNVCGYEFCGTVVAVGPESRYNIGDVVFGSNEPGRGRPQYHGAHQNLVIAESDSMSMRLSKGVPHSDAAALSIMVRTAADALLNRFELPFPAIGFNPSTKSGALVIWGGASTVGSAAIQLAKAMHVRPIFVTASASNHEALKRLGATLCFDYHNANVVEAIVEALKESGAPLRFVFDTICQPGNPGTRSLCEALSTSEAIRFACTRPQPQHPKWRMVLASRSREFRFPPPLPIAEAAPECDARLEQTVRWAMENYGNGFRIPKVNIVTGAQAGVDAIKDTFEGRISFQKVVIEHPI</sequence>
<dbReference type="AlphaFoldDB" id="A0A072P4E5"/>
<dbReference type="Gene3D" id="3.90.180.10">
    <property type="entry name" value="Medium-chain alcohol dehydrogenases, catalytic domain"/>
    <property type="match status" value="1"/>
</dbReference>
<dbReference type="EMBL" id="AMGV01000009">
    <property type="protein sequence ID" value="KEF54582.1"/>
    <property type="molecule type" value="Genomic_DNA"/>
</dbReference>
<dbReference type="VEuPathDB" id="FungiDB:A1O9_09024"/>
<dbReference type="SUPFAM" id="SSF51735">
    <property type="entry name" value="NAD(P)-binding Rossmann-fold domains"/>
    <property type="match status" value="1"/>
</dbReference>
<dbReference type="GO" id="GO:0016651">
    <property type="term" value="F:oxidoreductase activity, acting on NAD(P)H"/>
    <property type="evidence" value="ECO:0007669"/>
    <property type="project" value="InterPro"/>
</dbReference>
<dbReference type="Pfam" id="PF00107">
    <property type="entry name" value="ADH_zinc_N"/>
    <property type="match status" value="1"/>
</dbReference>
<dbReference type="RefSeq" id="XP_013257172.1">
    <property type="nucleotide sequence ID" value="XM_013401718.1"/>
</dbReference>
<dbReference type="InterPro" id="IPR013154">
    <property type="entry name" value="ADH-like_N"/>
</dbReference>
<reference evidence="4 5" key="1">
    <citation type="submission" date="2013-03" db="EMBL/GenBank/DDBJ databases">
        <title>The Genome Sequence of Exophiala aquamarina CBS 119918.</title>
        <authorList>
            <consortium name="The Broad Institute Genomics Platform"/>
            <person name="Cuomo C."/>
            <person name="de Hoog S."/>
            <person name="Gorbushina A."/>
            <person name="Walker B."/>
            <person name="Young S.K."/>
            <person name="Zeng Q."/>
            <person name="Gargeya S."/>
            <person name="Fitzgerald M."/>
            <person name="Haas B."/>
            <person name="Abouelleil A."/>
            <person name="Allen A.W."/>
            <person name="Alvarado L."/>
            <person name="Arachchi H.M."/>
            <person name="Berlin A.M."/>
            <person name="Chapman S.B."/>
            <person name="Gainer-Dewar J."/>
            <person name="Goldberg J."/>
            <person name="Griggs A."/>
            <person name="Gujja S."/>
            <person name="Hansen M."/>
            <person name="Howarth C."/>
            <person name="Imamovic A."/>
            <person name="Ireland A."/>
            <person name="Larimer J."/>
            <person name="McCowan C."/>
            <person name="Murphy C."/>
            <person name="Pearson M."/>
            <person name="Poon T.W."/>
            <person name="Priest M."/>
            <person name="Roberts A."/>
            <person name="Saif S."/>
            <person name="Shea T."/>
            <person name="Sisk P."/>
            <person name="Sykes S."/>
            <person name="Wortman J."/>
            <person name="Nusbaum C."/>
            <person name="Birren B."/>
        </authorList>
    </citation>
    <scope>NUCLEOTIDE SEQUENCE [LARGE SCALE GENOMIC DNA]</scope>
    <source>
        <strain evidence="4 5">CBS 119918</strain>
    </source>
</reference>
<dbReference type="InterPro" id="IPR036291">
    <property type="entry name" value="NAD(P)-bd_dom_sf"/>
</dbReference>
<dbReference type="HOGENOM" id="CLU_026673_16_3_1"/>
<organism evidence="4 5">
    <name type="scientific">Exophiala aquamarina CBS 119918</name>
    <dbReference type="NCBI Taxonomy" id="1182545"/>
    <lineage>
        <taxon>Eukaryota</taxon>
        <taxon>Fungi</taxon>
        <taxon>Dikarya</taxon>
        <taxon>Ascomycota</taxon>
        <taxon>Pezizomycotina</taxon>
        <taxon>Eurotiomycetes</taxon>
        <taxon>Chaetothyriomycetidae</taxon>
        <taxon>Chaetothyriales</taxon>
        <taxon>Herpotrichiellaceae</taxon>
        <taxon>Exophiala</taxon>
    </lineage>
</organism>
<dbReference type="SMART" id="SM00829">
    <property type="entry name" value="PKS_ER"/>
    <property type="match status" value="1"/>
</dbReference>
<dbReference type="OrthoDB" id="10257049at2759"/>
<dbReference type="CDD" id="cd08249">
    <property type="entry name" value="enoyl_reductase_like"/>
    <property type="match status" value="1"/>
</dbReference>
<evidence type="ECO:0000313" key="5">
    <source>
        <dbReference type="Proteomes" id="UP000027920"/>
    </source>
</evidence>
<dbReference type="STRING" id="1182545.A0A072P4E5"/>
<dbReference type="InterPro" id="IPR047122">
    <property type="entry name" value="Trans-enoyl_RdTase-like"/>
</dbReference>
<dbReference type="PANTHER" id="PTHR45348">
    <property type="entry name" value="HYPOTHETICAL OXIDOREDUCTASE (EUROFUNG)"/>
    <property type="match status" value="1"/>
</dbReference>
<dbReference type="SUPFAM" id="SSF50129">
    <property type="entry name" value="GroES-like"/>
    <property type="match status" value="1"/>
</dbReference>
<dbReference type="Proteomes" id="UP000027920">
    <property type="component" value="Unassembled WGS sequence"/>
</dbReference>
<dbReference type="InterPro" id="IPR013149">
    <property type="entry name" value="ADH-like_C"/>
</dbReference>
<dbReference type="PANTHER" id="PTHR45348:SF7">
    <property type="entry name" value="ZINC BINDING OXIDOREDUCTASE, PUTATIVE-RELATED"/>
    <property type="match status" value="1"/>
</dbReference>
<evidence type="ECO:0000256" key="2">
    <source>
        <dbReference type="ARBA" id="ARBA00023002"/>
    </source>
</evidence>
<evidence type="ECO:0000256" key="1">
    <source>
        <dbReference type="ARBA" id="ARBA00008072"/>
    </source>
</evidence>
<accession>A0A072P4E5</accession>
<proteinExistence type="inferred from homology"/>
<comment type="caution">
    <text evidence="4">The sequence shown here is derived from an EMBL/GenBank/DDBJ whole genome shotgun (WGS) entry which is preliminary data.</text>
</comment>
<evidence type="ECO:0000259" key="3">
    <source>
        <dbReference type="SMART" id="SM00829"/>
    </source>
</evidence>
<gene>
    <name evidence="4" type="ORF">A1O9_09024</name>
</gene>
<dbReference type="InterPro" id="IPR020843">
    <property type="entry name" value="ER"/>
</dbReference>
<dbReference type="InterPro" id="IPR011032">
    <property type="entry name" value="GroES-like_sf"/>
</dbReference>
<dbReference type="GeneID" id="25283934"/>
<feature type="domain" description="Enoyl reductase (ER)" evidence="3">
    <location>
        <begin position="11"/>
        <end position="344"/>
    </location>
</feature>
<name>A0A072P4E5_9EURO</name>
<dbReference type="Gene3D" id="3.40.50.720">
    <property type="entry name" value="NAD(P)-binding Rossmann-like Domain"/>
    <property type="match status" value="1"/>
</dbReference>
<dbReference type="Pfam" id="PF08240">
    <property type="entry name" value="ADH_N"/>
    <property type="match status" value="1"/>
</dbReference>
<keyword evidence="5" id="KW-1185">Reference proteome</keyword>
<protein>
    <recommendedName>
        <fullName evidence="3">Enoyl reductase (ER) domain-containing protein</fullName>
    </recommendedName>
</protein>
<keyword evidence="2" id="KW-0560">Oxidoreductase</keyword>